<accession>A0A6M1TGW8</accession>
<keyword evidence="2" id="KW-1185">Reference proteome</keyword>
<evidence type="ECO:0000313" key="2">
    <source>
        <dbReference type="Proteomes" id="UP000479132"/>
    </source>
</evidence>
<dbReference type="AlphaFoldDB" id="A0A6M1TGW8"/>
<comment type="caution">
    <text evidence="1">The sequence shown here is derived from an EMBL/GenBank/DDBJ whole genome shotgun (WGS) entry which is preliminary data.</text>
</comment>
<dbReference type="RefSeq" id="WP_165271243.1">
    <property type="nucleotide sequence ID" value="NZ_JAALLS010000030.1"/>
</dbReference>
<dbReference type="InterPro" id="IPR036388">
    <property type="entry name" value="WH-like_DNA-bd_sf"/>
</dbReference>
<organism evidence="1 2">
    <name type="scientific">Fodinibius halophilus</name>
    <dbReference type="NCBI Taxonomy" id="1736908"/>
    <lineage>
        <taxon>Bacteria</taxon>
        <taxon>Pseudomonadati</taxon>
        <taxon>Balneolota</taxon>
        <taxon>Balneolia</taxon>
        <taxon>Balneolales</taxon>
        <taxon>Balneolaceae</taxon>
        <taxon>Fodinibius</taxon>
    </lineage>
</organism>
<proteinExistence type="predicted"/>
<name>A0A6M1TGW8_9BACT</name>
<dbReference type="SUPFAM" id="SSF46785">
    <property type="entry name" value="Winged helix' DNA-binding domain"/>
    <property type="match status" value="1"/>
</dbReference>
<protein>
    <submittedName>
        <fullName evidence="1">Uncharacterized protein</fullName>
    </submittedName>
</protein>
<dbReference type="EMBL" id="JAALLS010000030">
    <property type="protein sequence ID" value="NGP90014.1"/>
    <property type="molecule type" value="Genomic_DNA"/>
</dbReference>
<dbReference type="InterPro" id="IPR036390">
    <property type="entry name" value="WH_DNA-bd_sf"/>
</dbReference>
<sequence>MKDSTKKAQIKRFFECLKERPMTTKMAAEKLGIQRCNLTRYVAYLEKRNLITVVQEKPCEITSHQAKYYSTDPMYFKPETQSELFPPKTKSKVYDL</sequence>
<gene>
    <name evidence="1" type="ORF">G3569_16775</name>
</gene>
<dbReference type="Proteomes" id="UP000479132">
    <property type="component" value="Unassembled WGS sequence"/>
</dbReference>
<dbReference type="Gene3D" id="1.10.10.10">
    <property type="entry name" value="Winged helix-like DNA-binding domain superfamily/Winged helix DNA-binding domain"/>
    <property type="match status" value="1"/>
</dbReference>
<evidence type="ECO:0000313" key="1">
    <source>
        <dbReference type="EMBL" id="NGP90014.1"/>
    </source>
</evidence>
<reference evidence="1 2" key="1">
    <citation type="submission" date="2020-02" db="EMBL/GenBank/DDBJ databases">
        <title>Aliifodinibius halophilus 2W32, complete genome.</title>
        <authorList>
            <person name="Li Y."/>
            <person name="Wu S."/>
        </authorList>
    </citation>
    <scope>NUCLEOTIDE SEQUENCE [LARGE SCALE GENOMIC DNA]</scope>
    <source>
        <strain evidence="1 2">2W32</strain>
    </source>
</reference>